<name>A0A381V888_9ZZZZ</name>
<sequence>MLSATQLLSMICQQNLSSTLQEL</sequence>
<evidence type="ECO:0000313" key="1">
    <source>
        <dbReference type="EMBL" id="SVA36605.1"/>
    </source>
</evidence>
<proteinExistence type="predicted"/>
<accession>A0A381V888</accession>
<protein>
    <submittedName>
        <fullName evidence="1">Uncharacterized protein</fullName>
    </submittedName>
</protein>
<dbReference type="AlphaFoldDB" id="A0A381V888"/>
<reference evidence="1" key="1">
    <citation type="submission" date="2018-05" db="EMBL/GenBank/DDBJ databases">
        <authorList>
            <person name="Lanie J.A."/>
            <person name="Ng W.-L."/>
            <person name="Kazmierczak K.M."/>
            <person name="Andrzejewski T.M."/>
            <person name="Davidsen T.M."/>
            <person name="Wayne K.J."/>
            <person name="Tettelin H."/>
            <person name="Glass J.I."/>
            <person name="Rusch D."/>
            <person name="Podicherti R."/>
            <person name="Tsui H.-C.T."/>
            <person name="Winkler M.E."/>
        </authorList>
    </citation>
    <scope>NUCLEOTIDE SEQUENCE</scope>
</reference>
<organism evidence="1">
    <name type="scientific">marine metagenome</name>
    <dbReference type="NCBI Taxonomy" id="408172"/>
    <lineage>
        <taxon>unclassified sequences</taxon>
        <taxon>metagenomes</taxon>
        <taxon>ecological metagenomes</taxon>
    </lineage>
</organism>
<gene>
    <name evidence="1" type="ORF">METZ01_LOCUS89459</name>
</gene>
<dbReference type="EMBL" id="UINC01008121">
    <property type="protein sequence ID" value="SVA36605.1"/>
    <property type="molecule type" value="Genomic_DNA"/>
</dbReference>